<organism evidence="1 2">
    <name type="scientific">Levilactobacillus bambusae</name>
    <dbReference type="NCBI Taxonomy" id="2024736"/>
    <lineage>
        <taxon>Bacteria</taxon>
        <taxon>Bacillati</taxon>
        <taxon>Bacillota</taxon>
        <taxon>Bacilli</taxon>
        <taxon>Lactobacillales</taxon>
        <taxon>Lactobacillaceae</taxon>
        <taxon>Levilactobacillus</taxon>
    </lineage>
</organism>
<name>A0A2V1N271_9LACO</name>
<dbReference type="RefSeq" id="WP_109249785.1">
    <property type="nucleotide sequence ID" value="NZ_QCXQ01000001.1"/>
</dbReference>
<dbReference type="AlphaFoldDB" id="A0A2V1N271"/>
<keyword evidence="2" id="KW-1185">Reference proteome</keyword>
<gene>
    <name evidence="1" type="ORF">DCM90_02550</name>
</gene>
<dbReference type="Proteomes" id="UP000245080">
    <property type="component" value="Unassembled WGS sequence"/>
</dbReference>
<proteinExistence type="predicted"/>
<evidence type="ECO:0000313" key="2">
    <source>
        <dbReference type="Proteomes" id="UP000245080"/>
    </source>
</evidence>
<sequence length="72" mass="8451">MDLSRLTTRKLKGLEWMVFSVRCDSETVSAYIQWQVFIHSDGLDAYLIEAVHEAHNIDYIKALSDELKKRQH</sequence>
<reference evidence="1 2" key="1">
    <citation type="journal article" date="2018" name="Int. J. Syst. Evol. Microbiol.">
        <title>Lactobacillus bambusae sp. nov., isolated from a traditional fermented Ma-bamboo shoots of Taiwan.</title>
        <authorList>
            <person name="Wang L.-T."/>
        </authorList>
    </citation>
    <scope>NUCLEOTIDE SEQUENCE [LARGE SCALE GENOMIC DNA]</scope>
    <source>
        <strain evidence="1 2">BS-W1</strain>
    </source>
</reference>
<dbReference type="EMBL" id="QCXQ01000001">
    <property type="protein sequence ID" value="PWG01072.1"/>
    <property type="molecule type" value="Genomic_DNA"/>
</dbReference>
<evidence type="ECO:0000313" key="1">
    <source>
        <dbReference type="EMBL" id="PWG01072.1"/>
    </source>
</evidence>
<protein>
    <submittedName>
        <fullName evidence="1">Uncharacterized protein</fullName>
    </submittedName>
</protein>
<accession>A0A2V1N271</accession>
<comment type="caution">
    <text evidence="1">The sequence shown here is derived from an EMBL/GenBank/DDBJ whole genome shotgun (WGS) entry which is preliminary data.</text>
</comment>